<dbReference type="CDD" id="cd18741">
    <property type="entry name" value="PIN_VapC4-5_FitB-like"/>
    <property type="match status" value="1"/>
</dbReference>
<keyword evidence="6" id="KW-0460">Magnesium</keyword>
<dbReference type="RefSeq" id="WP_014433442.1">
    <property type="nucleotide sequence ID" value="NC_017079.1"/>
</dbReference>
<dbReference type="PANTHER" id="PTHR33653:SF1">
    <property type="entry name" value="RIBONUCLEASE VAPC2"/>
    <property type="match status" value="1"/>
</dbReference>
<keyword evidence="5" id="KW-0378">Hydrolase</keyword>
<dbReference type="GO" id="GO:0004518">
    <property type="term" value="F:nuclease activity"/>
    <property type="evidence" value="ECO:0007669"/>
    <property type="project" value="UniProtKB-KW"/>
</dbReference>
<comment type="similarity">
    <text evidence="7">Belongs to the PINc/VapC protein family.</text>
</comment>
<name>I0I4M0_CALAS</name>
<dbReference type="KEGG" id="cap:CLDAP_21680"/>
<dbReference type="PANTHER" id="PTHR33653">
    <property type="entry name" value="RIBONUCLEASE VAPC2"/>
    <property type="match status" value="1"/>
</dbReference>
<dbReference type="SUPFAM" id="SSF88723">
    <property type="entry name" value="PIN domain-like"/>
    <property type="match status" value="1"/>
</dbReference>
<dbReference type="GO" id="GO:0016787">
    <property type="term" value="F:hydrolase activity"/>
    <property type="evidence" value="ECO:0007669"/>
    <property type="project" value="UniProtKB-KW"/>
</dbReference>
<evidence type="ECO:0000313" key="9">
    <source>
        <dbReference type="EMBL" id="BAM00208.1"/>
    </source>
</evidence>
<dbReference type="HOGENOM" id="CLU_118482_0_1_0"/>
<evidence type="ECO:0000313" key="10">
    <source>
        <dbReference type="Proteomes" id="UP000007880"/>
    </source>
</evidence>
<dbReference type="EMBL" id="AP012337">
    <property type="protein sequence ID" value="BAM00208.1"/>
    <property type="molecule type" value="Genomic_DNA"/>
</dbReference>
<dbReference type="GO" id="GO:0046872">
    <property type="term" value="F:metal ion binding"/>
    <property type="evidence" value="ECO:0007669"/>
    <property type="project" value="UniProtKB-KW"/>
</dbReference>
<keyword evidence="3" id="KW-0540">Nuclease</keyword>
<dbReference type="Gene3D" id="3.40.50.1010">
    <property type="entry name" value="5'-nuclease"/>
    <property type="match status" value="1"/>
</dbReference>
<dbReference type="InterPro" id="IPR029060">
    <property type="entry name" value="PIN-like_dom_sf"/>
</dbReference>
<evidence type="ECO:0000256" key="1">
    <source>
        <dbReference type="ARBA" id="ARBA00001946"/>
    </source>
</evidence>
<protein>
    <recommendedName>
        <fullName evidence="8">PIN domain-containing protein</fullName>
    </recommendedName>
</protein>
<evidence type="ECO:0000256" key="3">
    <source>
        <dbReference type="ARBA" id="ARBA00022722"/>
    </source>
</evidence>
<gene>
    <name evidence="9" type="ordered locus">CLDAP_21680</name>
</gene>
<evidence type="ECO:0000256" key="7">
    <source>
        <dbReference type="ARBA" id="ARBA00038093"/>
    </source>
</evidence>
<dbReference type="InterPro" id="IPR002716">
    <property type="entry name" value="PIN_dom"/>
</dbReference>
<evidence type="ECO:0000256" key="6">
    <source>
        <dbReference type="ARBA" id="ARBA00022842"/>
    </source>
</evidence>
<keyword evidence="10" id="KW-1185">Reference proteome</keyword>
<sequence>MSVVTQMELIVGCRNRAELQALEQVLRRFRILKIDETISDKAVELLQQYRLSHGLLIADALIAATALSWDCPFVSKNQRDYRFITNLDLLPYP</sequence>
<dbReference type="InterPro" id="IPR050556">
    <property type="entry name" value="Type_II_TA_system_RNase"/>
</dbReference>
<reference evidence="9 10" key="1">
    <citation type="submission" date="2012-02" db="EMBL/GenBank/DDBJ databases">
        <title>Complete genome sequence of Caldilinea aerophila DSM 14535 (= NBRC 102666).</title>
        <authorList>
            <person name="Oguchi A."/>
            <person name="Hosoyama A."/>
            <person name="Sekine M."/>
            <person name="Fukai R."/>
            <person name="Kato Y."/>
            <person name="Nakamura S."/>
            <person name="Hanada S."/>
            <person name="Yamazaki S."/>
            <person name="Fujita N."/>
        </authorList>
    </citation>
    <scope>NUCLEOTIDE SEQUENCE [LARGE SCALE GENOMIC DNA]</scope>
    <source>
        <strain evidence="10">DSM 14535 / JCM 11387 / NBRC 104270 / STL-6-O1</strain>
    </source>
</reference>
<evidence type="ECO:0000256" key="4">
    <source>
        <dbReference type="ARBA" id="ARBA00022723"/>
    </source>
</evidence>
<feature type="domain" description="PIN" evidence="8">
    <location>
        <begin position="1"/>
        <end position="79"/>
    </location>
</feature>
<accession>I0I4M0</accession>
<dbReference type="Pfam" id="PF01850">
    <property type="entry name" value="PIN"/>
    <property type="match status" value="1"/>
</dbReference>
<evidence type="ECO:0000259" key="8">
    <source>
        <dbReference type="Pfam" id="PF01850"/>
    </source>
</evidence>
<keyword evidence="4" id="KW-0479">Metal-binding</keyword>
<keyword evidence="2" id="KW-1277">Toxin-antitoxin system</keyword>
<dbReference type="Proteomes" id="UP000007880">
    <property type="component" value="Chromosome"/>
</dbReference>
<dbReference type="STRING" id="926550.CLDAP_21680"/>
<dbReference type="AlphaFoldDB" id="I0I4M0"/>
<comment type="cofactor">
    <cofactor evidence="1">
        <name>Mg(2+)</name>
        <dbReference type="ChEBI" id="CHEBI:18420"/>
    </cofactor>
</comment>
<evidence type="ECO:0000256" key="2">
    <source>
        <dbReference type="ARBA" id="ARBA00022649"/>
    </source>
</evidence>
<proteinExistence type="inferred from homology"/>
<organism evidence="9 10">
    <name type="scientific">Caldilinea aerophila (strain DSM 14535 / JCM 11387 / NBRC 104270 / STL-6-O1)</name>
    <dbReference type="NCBI Taxonomy" id="926550"/>
    <lineage>
        <taxon>Bacteria</taxon>
        <taxon>Bacillati</taxon>
        <taxon>Chloroflexota</taxon>
        <taxon>Caldilineae</taxon>
        <taxon>Caldilineales</taxon>
        <taxon>Caldilineaceae</taxon>
        <taxon>Caldilinea</taxon>
    </lineage>
</organism>
<evidence type="ECO:0000256" key="5">
    <source>
        <dbReference type="ARBA" id="ARBA00022801"/>
    </source>
</evidence>
<dbReference type="eggNOG" id="COG1487">
    <property type="taxonomic scope" value="Bacteria"/>
</dbReference>